<proteinExistence type="predicted"/>
<evidence type="ECO:0000313" key="1">
    <source>
        <dbReference type="EMBL" id="MPM35644.1"/>
    </source>
</evidence>
<accession>A0A644ZCN1</accession>
<dbReference type="AlphaFoldDB" id="A0A644ZCN1"/>
<organism evidence="1">
    <name type="scientific">bioreactor metagenome</name>
    <dbReference type="NCBI Taxonomy" id="1076179"/>
    <lineage>
        <taxon>unclassified sequences</taxon>
        <taxon>metagenomes</taxon>
        <taxon>ecological metagenomes</taxon>
    </lineage>
</organism>
<comment type="caution">
    <text evidence="1">The sequence shown here is derived from an EMBL/GenBank/DDBJ whole genome shotgun (WGS) entry which is preliminary data.</text>
</comment>
<protein>
    <recommendedName>
        <fullName evidence="2">Fibronectin type-III domain-containing protein</fullName>
    </recommendedName>
</protein>
<evidence type="ECO:0008006" key="2">
    <source>
        <dbReference type="Google" id="ProtNLM"/>
    </source>
</evidence>
<dbReference type="EMBL" id="VSSQ01007348">
    <property type="protein sequence ID" value="MPM35644.1"/>
    <property type="molecule type" value="Genomic_DNA"/>
</dbReference>
<sequence length="160" mass="17969">MYYGQQAGKLDYAAKFAQTNIAPMRVEIAELASNTPYYFVLQFINDCAAGPQSQVFQVNTARFFWQQNQQPAQELTSSLVVATPSVQQVLEAPRDLESKPAETLSSTVSGTESLESSTIIHEREFQTATPVQSSESSWRQAWQTFWQGIFSSLSGIFKRR</sequence>
<reference evidence="1" key="1">
    <citation type="submission" date="2019-08" db="EMBL/GenBank/DDBJ databases">
        <authorList>
            <person name="Kucharzyk K."/>
            <person name="Murdoch R.W."/>
            <person name="Higgins S."/>
            <person name="Loffler F."/>
        </authorList>
    </citation>
    <scope>NUCLEOTIDE SEQUENCE</scope>
</reference>
<name>A0A644ZCN1_9ZZZZ</name>
<gene>
    <name evidence="1" type="ORF">SDC9_82237</name>
</gene>